<dbReference type="PANTHER" id="PTHR22762">
    <property type="entry name" value="ALPHA-GLUCOSIDASE"/>
    <property type="match status" value="1"/>
</dbReference>
<dbReference type="PROSITE" id="PS00129">
    <property type="entry name" value="GLYCOSYL_HYDROL_F31_1"/>
    <property type="match status" value="1"/>
</dbReference>
<gene>
    <name evidence="9" type="ORF">CP373A1_07645</name>
</gene>
<dbReference type="AlphaFoldDB" id="A0A174E092"/>
<dbReference type="SUPFAM" id="SSF51011">
    <property type="entry name" value="Glycosyl hydrolase domain"/>
    <property type="match status" value="1"/>
</dbReference>
<dbReference type="InterPro" id="IPR030458">
    <property type="entry name" value="Glyco_hydro_31_AS"/>
</dbReference>
<dbReference type="InterPro" id="IPR000322">
    <property type="entry name" value="Glyco_hydro_31_TIM"/>
</dbReference>
<name>A0A174E092_9CLOT</name>
<dbReference type="RefSeq" id="WP_027098684.1">
    <property type="nucleotide sequence ID" value="NZ_CYZW01000005.1"/>
</dbReference>
<sequence>MKSYIVNKNVVRYEFGKPIETYSVIEKGVSESDIEFKYFQLNLGEEIKLKYNMGKKDIVYGLGENIRGINKRGWIYESFCTDDPNHAPDKKSLYGAHNFFIVDGEKKFGVYIDFPSKIIYDVGYEKKDKLEITIEGKDADIYIINGETVKEIVQNFLKIIGKGYVPPKWAFGYIQSRWSYPTEEAVESLVNEFIERDIPCDGICLDLDYMDNYKDFSLSDERFPNFEEVTRRLKSKGVKIIPIIDAGVKIEDEYDIYEEGIENDYFVIDKDRKPFVAAVWPGKVHFPDFLNKDARKWFGKKYKCLIDKGIEGFWNDMNEPAIFYSENGINDAYRNIDELRTKELNIDSFFKFKDVVLGLSNSMNDYKGFYHKTENGIVNHYDIHNLYGFNMTKAAAEGFEEIDSNKRFLLFSRASFIGAHRYGGIWTGDNCSWWEHLILNMKMLPSINMCGFIYSGADTCGFGSNVDPELAIRWNQLSIFAPLYRNHSSMGTRNQEPFAFDEYTEKTIKNIIKFRYAMIPYLYSEYMKAINSSDMLIKPLSFEYNDEFVSQIEDQLLVGDSIMIAPVYEPNKSGRYVYLPEDMLLWKVKKYTSKDFDVINKGHNYINLDLNEFAVFIRKNRMFVYGEPAQNTELLNNETLNVLAFVADRAEYDLYDDDGISKEYLLGEHSNLNITITLEEDKHTIVVKNSGNNKVKELLVTIITAEGKIITEKVNV</sequence>
<dbReference type="eggNOG" id="COG1501">
    <property type="taxonomic scope" value="Bacteria"/>
</dbReference>
<dbReference type="InterPro" id="IPR011013">
    <property type="entry name" value="Gal_mutarotase_sf_dom"/>
</dbReference>
<evidence type="ECO:0000256" key="4">
    <source>
        <dbReference type="RuleBase" id="RU361185"/>
    </source>
</evidence>
<keyword evidence="10" id="KW-1185">Reference proteome</keyword>
<comment type="similarity">
    <text evidence="1 4">Belongs to the glycosyl hydrolase 31 family.</text>
</comment>
<reference evidence="9 10" key="1">
    <citation type="submission" date="2016-06" db="EMBL/GenBank/DDBJ databases">
        <authorList>
            <person name="Kjaerup R.B."/>
            <person name="Dalgaard T.S."/>
            <person name="Juul-Madsen H.R."/>
        </authorList>
    </citation>
    <scope>NUCLEOTIDE SEQUENCE [LARGE SCALE GENOMIC DNA]</scope>
    <source>
        <strain evidence="9 10">373-A1</strain>
    </source>
</reference>
<organism evidence="9 10">
    <name type="scientific">Clostridium paraputrificum</name>
    <dbReference type="NCBI Taxonomy" id="29363"/>
    <lineage>
        <taxon>Bacteria</taxon>
        <taxon>Bacillati</taxon>
        <taxon>Bacillota</taxon>
        <taxon>Clostridia</taxon>
        <taxon>Eubacteriales</taxon>
        <taxon>Clostridiaceae</taxon>
        <taxon>Clostridium</taxon>
    </lineage>
</organism>
<dbReference type="SUPFAM" id="SSF74650">
    <property type="entry name" value="Galactose mutarotase-like"/>
    <property type="match status" value="1"/>
</dbReference>
<dbReference type="SUPFAM" id="SSF51445">
    <property type="entry name" value="(Trans)glycosidases"/>
    <property type="match status" value="1"/>
</dbReference>
<dbReference type="CDD" id="cd14752">
    <property type="entry name" value="GH31_N"/>
    <property type="match status" value="1"/>
</dbReference>
<evidence type="ECO:0000259" key="7">
    <source>
        <dbReference type="Pfam" id="PF17137"/>
    </source>
</evidence>
<evidence type="ECO:0000259" key="6">
    <source>
        <dbReference type="Pfam" id="PF13802"/>
    </source>
</evidence>
<dbReference type="InterPro" id="IPR033403">
    <property type="entry name" value="DUF5110"/>
</dbReference>
<dbReference type="PANTHER" id="PTHR22762:SF120">
    <property type="entry name" value="HETEROGLYCAN GLUCOSIDASE 1"/>
    <property type="match status" value="1"/>
</dbReference>
<dbReference type="Pfam" id="PF01055">
    <property type="entry name" value="Glyco_hydro_31_2nd"/>
    <property type="match status" value="1"/>
</dbReference>
<evidence type="ECO:0000259" key="8">
    <source>
        <dbReference type="Pfam" id="PF21365"/>
    </source>
</evidence>
<protein>
    <submittedName>
        <fullName evidence="9">Alpha-glucosidase</fullName>
    </submittedName>
</protein>
<evidence type="ECO:0000313" key="9">
    <source>
        <dbReference type="EMBL" id="OBY11024.1"/>
    </source>
</evidence>
<dbReference type="Gene3D" id="3.20.20.80">
    <property type="entry name" value="Glycosidases"/>
    <property type="match status" value="1"/>
</dbReference>
<dbReference type="GO" id="GO:0004553">
    <property type="term" value="F:hydrolase activity, hydrolyzing O-glycosyl compounds"/>
    <property type="evidence" value="ECO:0007669"/>
    <property type="project" value="InterPro"/>
</dbReference>
<dbReference type="GO" id="GO:0030246">
    <property type="term" value="F:carbohydrate binding"/>
    <property type="evidence" value="ECO:0007669"/>
    <property type="project" value="InterPro"/>
</dbReference>
<dbReference type="Gene3D" id="2.60.40.1760">
    <property type="entry name" value="glycosyl hydrolase (family 31)"/>
    <property type="match status" value="1"/>
</dbReference>
<dbReference type="Pfam" id="PF17137">
    <property type="entry name" value="DUF5110"/>
    <property type="match status" value="1"/>
</dbReference>
<feature type="domain" description="Glycosyl hydrolase family 31 C-terminal" evidence="8">
    <location>
        <begin position="535"/>
        <end position="620"/>
    </location>
</feature>
<accession>A0A174E092</accession>
<keyword evidence="3 4" id="KW-0326">Glycosidase</keyword>
<feature type="domain" description="Glycoside hydrolase family 31 TIM barrel" evidence="5">
    <location>
        <begin position="165"/>
        <end position="524"/>
    </location>
</feature>
<dbReference type="CDD" id="cd06604">
    <property type="entry name" value="GH31_glucosidase_II_MalA"/>
    <property type="match status" value="1"/>
</dbReference>
<dbReference type="InterPro" id="IPR025887">
    <property type="entry name" value="Glyco_hydro_31_N_dom"/>
</dbReference>
<feature type="domain" description="Glycoside hydrolase family 31 N-terminal" evidence="6">
    <location>
        <begin position="44"/>
        <end position="121"/>
    </location>
</feature>
<dbReference type="EMBL" id="MAPZ01000017">
    <property type="protein sequence ID" value="OBY11024.1"/>
    <property type="molecule type" value="Genomic_DNA"/>
</dbReference>
<dbReference type="OrthoDB" id="176168at2"/>
<dbReference type="InterPro" id="IPR048395">
    <property type="entry name" value="Glyco_hydro_31_C"/>
</dbReference>
<dbReference type="Pfam" id="PF13802">
    <property type="entry name" value="Gal_mutarotas_2"/>
    <property type="match status" value="1"/>
</dbReference>
<dbReference type="GO" id="GO:0005975">
    <property type="term" value="P:carbohydrate metabolic process"/>
    <property type="evidence" value="ECO:0007669"/>
    <property type="project" value="InterPro"/>
</dbReference>
<dbReference type="GeneID" id="42776518"/>
<dbReference type="Gene3D" id="2.60.40.4040">
    <property type="match status" value="1"/>
</dbReference>
<evidence type="ECO:0000313" key="10">
    <source>
        <dbReference type="Proteomes" id="UP000092714"/>
    </source>
</evidence>
<dbReference type="InterPro" id="IPR017853">
    <property type="entry name" value="GH"/>
</dbReference>
<feature type="domain" description="DUF5110" evidence="7">
    <location>
        <begin position="641"/>
        <end position="692"/>
    </location>
</feature>
<evidence type="ECO:0000256" key="3">
    <source>
        <dbReference type="ARBA" id="ARBA00023295"/>
    </source>
</evidence>
<evidence type="ECO:0000259" key="5">
    <source>
        <dbReference type="Pfam" id="PF01055"/>
    </source>
</evidence>
<evidence type="ECO:0000256" key="1">
    <source>
        <dbReference type="ARBA" id="ARBA00007806"/>
    </source>
</evidence>
<dbReference type="Pfam" id="PF21365">
    <property type="entry name" value="Glyco_hydro_31_3rd"/>
    <property type="match status" value="1"/>
</dbReference>
<dbReference type="Proteomes" id="UP000092714">
    <property type="component" value="Unassembled WGS sequence"/>
</dbReference>
<evidence type="ECO:0000256" key="2">
    <source>
        <dbReference type="ARBA" id="ARBA00022801"/>
    </source>
</evidence>
<keyword evidence="2 4" id="KW-0378">Hydrolase</keyword>
<proteinExistence type="inferred from homology"/>
<comment type="caution">
    <text evidence="9">The sequence shown here is derived from an EMBL/GenBank/DDBJ whole genome shotgun (WGS) entry which is preliminary data.</text>
</comment>